<organism evidence="1 2">
    <name type="scientific">Streptomyces zingiberis</name>
    <dbReference type="NCBI Taxonomy" id="2053010"/>
    <lineage>
        <taxon>Bacteria</taxon>
        <taxon>Bacillati</taxon>
        <taxon>Actinomycetota</taxon>
        <taxon>Actinomycetes</taxon>
        <taxon>Kitasatosporales</taxon>
        <taxon>Streptomycetaceae</taxon>
        <taxon>Streptomyces</taxon>
    </lineage>
</organism>
<proteinExistence type="predicted"/>
<evidence type="ECO:0000313" key="2">
    <source>
        <dbReference type="Proteomes" id="UP000695264"/>
    </source>
</evidence>
<comment type="caution">
    <text evidence="1">The sequence shown here is derived from an EMBL/GenBank/DDBJ whole genome shotgun (WGS) entry which is preliminary data.</text>
</comment>
<dbReference type="Proteomes" id="UP000695264">
    <property type="component" value="Unassembled WGS sequence"/>
</dbReference>
<protein>
    <submittedName>
        <fullName evidence="1">Uncharacterized protein</fullName>
    </submittedName>
</protein>
<sequence>MDHTTYGPWVGTDEPGLAVRRGPEGLVCLSTPDGERATLPPLLQSIAEGRTPGPGELAGFTAEQARSALRALSRA</sequence>
<accession>A0ABX1BX90</accession>
<keyword evidence="2" id="KW-1185">Reference proteome</keyword>
<dbReference type="RefSeq" id="WP_168100950.1">
    <property type="nucleotide sequence ID" value="NZ_JAATEN010000004.1"/>
</dbReference>
<reference evidence="1 2" key="1">
    <citation type="submission" date="2020-03" db="EMBL/GenBank/DDBJ databases">
        <title>WGS of actinomycetes isolated from Thailand.</title>
        <authorList>
            <person name="Thawai C."/>
        </authorList>
    </citation>
    <scope>NUCLEOTIDE SEQUENCE [LARGE SCALE GENOMIC DNA]</scope>
    <source>
        <strain evidence="1 2">PLAI 1-29</strain>
    </source>
</reference>
<name>A0ABX1BX90_9ACTN</name>
<evidence type="ECO:0000313" key="1">
    <source>
        <dbReference type="EMBL" id="NJQ00352.1"/>
    </source>
</evidence>
<dbReference type="EMBL" id="JAATEN010000004">
    <property type="protein sequence ID" value="NJQ00352.1"/>
    <property type="molecule type" value="Genomic_DNA"/>
</dbReference>
<gene>
    <name evidence="1" type="ORF">HCK00_07335</name>
</gene>